<name>A0A1N6KCI9_9BURK</name>
<dbReference type="InterPro" id="IPR011006">
    <property type="entry name" value="CheY-like_superfamily"/>
</dbReference>
<dbReference type="InterPro" id="IPR001789">
    <property type="entry name" value="Sig_transdc_resp-reg_receiver"/>
</dbReference>
<dbReference type="PROSITE" id="PS50110">
    <property type="entry name" value="RESPONSE_REGULATORY"/>
    <property type="match status" value="1"/>
</dbReference>
<dbReference type="AlphaFoldDB" id="A0A1N6KCI9"/>
<feature type="domain" description="Response regulatory" evidence="3">
    <location>
        <begin position="6"/>
        <end position="120"/>
    </location>
</feature>
<dbReference type="Proteomes" id="UP000184693">
    <property type="component" value="Unassembled WGS sequence"/>
</dbReference>
<organism evidence="4 5">
    <name type="scientific">Paraburkholderia phenazinium</name>
    <dbReference type="NCBI Taxonomy" id="60549"/>
    <lineage>
        <taxon>Bacteria</taxon>
        <taxon>Pseudomonadati</taxon>
        <taxon>Pseudomonadota</taxon>
        <taxon>Betaproteobacteria</taxon>
        <taxon>Burkholderiales</taxon>
        <taxon>Burkholderiaceae</taxon>
        <taxon>Paraburkholderia</taxon>
    </lineage>
</organism>
<dbReference type="InterPro" id="IPR050595">
    <property type="entry name" value="Bact_response_regulator"/>
</dbReference>
<dbReference type="OrthoDB" id="8964771at2"/>
<evidence type="ECO:0000313" key="4">
    <source>
        <dbReference type="EMBL" id="SIO54261.1"/>
    </source>
</evidence>
<dbReference type="GO" id="GO:0000160">
    <property type="term" value="P:phosphorelay signal transduction system"/>
    <property type="evidence" value="ECO:0007669"/>
    <property type="project" value="InterPro"/>
</dbReference>
<dbReference type="Pfam" id="PF00072">
    <property type="entry name" value="Response_reg"/>
    <property type="match status" value="1"/>
</dbReference>
<dbReference type="PANTHER" id="PTHR44591">
    <property type="entry name" value="STRESS RESPONSE REGULATOR PROTEIN 1"/>
    <property type="match status" value="1"/>
</dbReference>
<dbReference type="EMBL" id="FSRM01000002">
    <property type="protein sequence ID" value="SIO54261.1"/>
    <property type="molecule type" value="Genomic_DNA"/>
</dbReference>
<protein>
    <submittedName>
        <fullName evidence="4">Response regulator receiver domain-containing protein</fullName>
    </submittedName>
</protein>
<dbReference type="RefSeq" id="WP_074268545.1">
    <property type="nucleotide sequence ID" value="NZ_FSRM01000002.1"/>
</dbReference>
<dbReference type="SMART" id="SM00448">
    <property type="entry name" value="REC"/>
    <property type="match status" value="1"/>
</dbReference>
<dbReference type="PANTHER" id="PTHR44591:SF25">
    <property type="entry name" value="CHEMOTAXIS TWO-COMPONENT RESPONSE REGULATOR"/>
    <property type="match status" value="1"/>
</dbReference>
<feature type="modified residue" description="4-aspartylphosphate" evidence="2">
    <location>
        <position position="55"/>
    </location>
</feature>
<gene>
    <name evidence="4" type="ORF">SAMN05444168_6784</name>
</gene>
<evidence type="ECO:0000256" key="2">
    <source>
        <dbReference type="PROSITE-ProRule" id="PRU00169"/>
    </source>
</evidence>
<evidence type="ECO:0000256" key="1">
    <source>
        <dbReference type="ARBA" id="ARBA00022553"/>
    </source>
</evidence>
<accession>A0A1N6KCI9</accession>
<keyword evidence="1 2" id="KW-0597">Phosphoprotein</keyword>
<dbReference type="Gene3D" id="3.40.50.2300">
    <property type="match status" value="1"/>
</dbReference>
<sequence>MRIAQIISIVDDDEAVCVATSALVRSLGWQANIFPSAQAFLQSGKIVDTACLISDVRMPNMSGVEMHQDLVRLGHTIPTIFVTAFPTETLRATVINNGALALLEKPVDAAVLEHYLSAALGKP</sequence>
<dbReference type="SUPFAM" id="SSF52172">
    <property type="entry name" value="CheY-like"/>
    <property type="match status" value="1"/>
</dbReference>
<proteinExistence type="predicted"/>
<evidence type="ECO:0000259" key="3">
    <source>
        <dbReference type="PROSITE" id="PS50110"/>
    </source>
</evidence>
<evidence type="ECO:0000313" key="5">
    <source>
        <dbReference type="Proteomes" id="UP000184693"/>
    </source>
</evidence>
<reference evidence="4 5" key="1">
    <citation type="submission" date="2016-11" db="EMBL/GenBank/DDBJ databases">
        <authorList>
            <person name="Jaros S."/>
            <person name="Januszkiewicz K."/>
            <person name="Wedrychowicz H."/>
        </authorList>
    </citation>
    <scope>NUCLEOTIDE SEQUENCE [LARGE SCALE GENOMIC DNA]</scope>
    <source>
        <strain evidence="4 5">GAS86</strain>
    </source>
</reference>